<sequence length="622" mass="63098">MASVVLTASALSGCLGSDNNDNPDPGTGPGPGPVKVAVTTSVTGSGKITTNTGGIDCGTACSASVDTGTVLQFTATPAAGQVFQSWGGACATTAAATCSVTVTQPTTVTATFIAQPASTFALTTAVTGSGKITSLPAGIDCGTTCSATYAPGTPVVLTAAPAQGQVLQAWGGACSGTAAACTVTMSAARNVTAAFAAAPAQPLAWGTPALLESSNDFNVSSTNQFADTNVLSAIDVNGNALVLWEQSDGSPDGNTRKVWSRRYTPAQGWATAVQVPGLTSADSLEVMVSGRLLMDAAGNAVWVRDNFQTRRYSAGAGWTATPFTPTNGAGGKLTDAKIDADGNVHIVGIGNDDVRYSRLPANSNQWSAFVDVSVSTLATRAAQIALGAQGSVIAIWQERNPGDNNDSMKASRTTATGWQTPVRIEEILTDVRDTTPRLASDSAGNAVAVWHQGDSIYVNRFDATAGTWGTAAEVDTNLAYPISTIGIAMAADGRAVIGWNAGVSPLKALSFAPSSGFSTAALVNAYAAGFSLGIAQDGRAVVVYRSPEVPGGPTGLSNNLFVRELPWGGAWSAAALIETGAGDIKSNSTCSMNAAGQAVCAWAQDDSTATTARNSLWATLRR</sequence>
<dbReference type="Pfam" id="PF18998">
    <property type="entry name" value="Flg_new_2"/>
    <property type="match status" value="2"/>
</dbReference>
<dbReference type="Proteomes" id="UP000197468">
    <property type="component" value="Unassembled WGS sequence"/>
</dbReference>
<gene>
    <name evidence="3" type="ORF">CDN99_25445</name>
</gene>
<dbReference type="EMBL" id="NIOF01000019">
    <property type="protein sequence ID" value="OWQ83813.1"/>
    <property type="molecule type" value="Genomic_DNA"/>
</dbReference>
<accession>A0A246IUC3</accession>
<evidence type="ECO:0000313" key="4">
    <source>
        <dbReference type="Proteomes" id="UP000197468"/>
    </source>
</evidence>
<feature type="domain" description="Bacterial repeat" evidence="2">
    <location>
        <begin position="128"/>
        <end position="198"/>
    </location>
</feature>
<feature type="compositionally biased region" description="Low complexity" evidence="1">
    <location>
        <begin position="16"/>
        <end position="25"/>
    </location>
</feature>
<dbReference type="SUPFAM" id="SSF89372">
    <property type="entry name" value="Fucose-specific lectin"/>
    <property type="match status" value="1"/>
</dbReference>
<proteinExistence type="predicted"/>
<organism evidence="3 4">
    <name type="scientific">Roseateles aquatilis</name>
    <dbReference type="NCBI Taxonomy" id="431061"/>
    <lineage>
        <taxon>Bacteria</taxon>
        <taxon>Pseudomonadati</taxon>
        <taxon>Pseudomonadota</taxon>
        <taxon>Betaproteobacteria</taxon>
        <taxon>Burkholderiales</taxon>
        <taxon>Sphaerotilaceae</taxon>
        <taxon>Roseateles</taxon>
    </lineage>
</organism>
<dbReference type="InterPro" id="IPR044060">
    <property type="entry name" value="Bacterial_rp_domain"/>
</dbReference>
<feature type="region of interest" description="Disordered" evidence="1">
    <location>
        <begin position="15"/>
        <end position="34"/>
    </location>
</feature>
<name>A0A246IUC3_9BURK</name>
<feature type="domain" description="Bacterial repeat" evidence="2">
    <location>
        <begin position="40"/>
        <end position="114"/>
    </location>
</feature>
<comment type="caution">
    <text evidence="3">The sequence shown here is derived from an EMBL/GenBank/DDBJ whole genome shotgun (WGS) entry which is preliminary data.</text>
</comment>
<evidence type="ECO:0000313" key="3">
    <source>
        <dbReference type="EMBL" id="OWQ83813.1"/>
    </source>
</evidence>
<evidence type="ECO:0000259" key="2">
    <source>
        <dbReference type="Pfam" id="PF18998"/>
    </source>
</evidence>
<protein>
    <recommendedName>
        <fullName evidence="2">Bacterial repeat domain-containing protein</fullName>
    </recommendedName>
</protein>
<evidence type="ECO:0000256" key="1">
    <source>
        <dbReference type="SAM" id="MobiDB-lite"/>
    </source>
</evidence>
<reference evidence="3 4" key="1">
    <citation type="journal article" date="2008" name="Int. J. Syst. Evol. Microbiol.">
        <title>Description of Roseateles aquatilis sp. nov. and Roseateles terrae sp. nov., in the class Betaproteobacteria, and emended description of the genus Roseateles.</title>
        <authorList>
            <person name="Gomila M."/>
            <person name="Bowien B."/>
            <person name="Falsen E."/>
            <person name="Moore E.R."/>
            <person name="Lalucat J."/>
        </authorList>
    </citation>
    <scope>NUCLEOTIDE SEQUENCE [LARGE SCALE GENOMIC DNA]</scope>
    <source>
        <strain evidence="3 4">CCUG 48205</strain>
    </source>
</reference>
<dbReference type="AlphaFoldDB" id="A0A246IUC3"/>
<keyword evidence="4" id="KW-1185">Reference proteome</keyword>